<dbReference type="Proteomes" id="UP000468581">
    <property type="component" value="Unassembled WGS sequence"/>
</dbReference>
<keyword evidence="3" id="KW-0804">Transcription</keyword>
<name>A0A6P0UHF3_9FLAO</name>
<dbReference type="PANTHER" id="PTHR30146:SF109">
    <property type="entry name" value="HTH-TYPE TRANSCRIPTIONAL REGULATOR GALS"/>
    <property type="match status" value="1"/>
</dbReference>
<evidence type="ECO:0000256" key="1">
    <source>
        <dbReference type="ARBA" id="ARBA00023015"/>
    </source>
</evidence>
<dbReference type="PROSITE" id="PS50932">
    <property type="entry name" value="HTH_LACI_2"/>
    <property type="match status" value="1"/>
</dbReference>
<dbReference type="InterPro" id="IPR000843">
    <property type="entry name" value="HTH_LacI"/>
</dbReference>
<dbReference type="Gene3D" id="3.40.50.2300">
    <property type="match status" value="2"/>
</dbReference>
<dbReference type="InterPro" id="IPR028082">
    <property type="entry name" value="Peripla_BP_I"/>
</dbReference>
<dbReference type="Gene3D" id="1.10.260.40">
    <property type="entry name" value="lambda repressor-like DNA-binding domains"/>
    <property type="match status" value="1"/>
</dbReference>
<dbReference type="Pfam" id="PF00532">
    <property type="entry name" value="Peripla_BP_1"/>
    <property type="match status" value="1"/>
</dbReference>
<dbReference type="EMBL" id="JAABOO010000001">
    <property type="protein sequence ID" value="NER12674.1"/>
    <property type="molecule type" value="Genomic_DNA"/>
</dbReference>
<evidence type="ECO:0000256" key="2">
    <source>
        <dbReference type="ARBA" id="ARBA00023125"/>
    </source>
</evidence>
<dbReference type="SMART" id="SM00354">
    <property type="entry name" value="HTH_LACI"/>
    <property type="match status" value="1"/>
</dbReference>
<proteinExistence type="predicted"/>
<dbReference type="InterPro" id="IPR001761">
    <property type="entry name" value="Peripla_BP/Lac1_sug-bd_dom"/>
</dbReference>
<dbReference type="GO" id="GO:0000976">
    <property type="term" value="F:transcription cis-regulatory region binding"/>
    <property type="evidence" value="ECO:0007669"/>
    <property type="project" value="TreeGrafter"/>
</dbReference>
<dbReference type="Pfam" id="PF00356">
    <property type="entry name" value="LacI"/>
    <property type="match status" value="1"/>
</dbReference>
<dbReference type="InterPro" id="IPR010982">
    <property type="entry name" value="Lambda_DNA-bd_dom_sf"/>
</dbReference>
<dbReference type="PANTHER" id="PTHR30146">
    <property type="entry name" value="LACI-RELATED TRANSCRIPTIONAL REPRESSOR"/>
    <property type="match status" value="1"/>
</dbReference>
<dbReference type="CDD" id="cd01392">
    <property type="entry name" value="HTH_LacI"/>
    <property type="match status" value="1"/>
</dbReference>
<evidence type="ECO:0000313" key="6">
    <source>
        <dbReference type="Proteomes" id="UP000468581"/>
    </source>
</evidence>
<dbReference type="SUPFAM" id="SSF53822">
    <property type="entry name" value="Periplasmic binding protein-like I"/>
    <property type="match status" value="1"/>
</dbReference>
<dbReference type="AlphaFoldDB" id="A0A6P0UHF3"/>
<dbReference type="CDD" id="cd06267">
    <property type="entry name" value="PBP1_LacI_sugar_binding-like"/>
    <property type="match status" value="1"/>
</dbReference>
<keyword evidence="1" id="KW-0805">Transcription regulation</keyword>
<sequence length="347" mass="39123">MKVTKLKDIAQLLGISVTTVSKALKDYPDISEETKQNVRVLAEKLNYKPSSLAVNFRNKETKILGLIIPEIVHYFFSNVIDGIINEAEKMGYLVITLQSNESFELEQKQIELLLDQRVDGIIISLSNQTKTFDHLKKVIRQETPMVIIDRITDEINCSKVIIDDEKAAYQAVEHLIKIGCKRIVHINGPLIPKNSMDRLIGYKKALADYNIPYDDSLVYSCEQFHYQDGIDAANQALKDHNDIDGIFAITDLLATGAMTALKNHGKRIPEDVSVIGFSNWRLSELITPSLSTVEQPNFEMGKQAVSLLLNEIKARKEEKMIENFLVKLPTKLIERASTKPTVKANPS</sequence>
<dbReference type="GO" id="GO:0003700">
    <property type="term" value="F:DNA-binding transcription factor activity"/>
    <property type="evidence" value="ECO:0007669"/>
    <property type="project" value="TreeGrafter"/>
</dbReference>
<accession>A0A6P0UHF3</accession>
<feature type="domain" description="HTH lacI-type" evidence="4">
    <location>
        <begin position="4"/>
        <end position="58"/>
    </location>
</feature>
<reference evidence="5 6" key="1">
    <citation type="submission" date="2020-01" db="EMBL/GenBank/DDBJ databases">
        <title>Leptobacterium flavescens.</title>
        <authorList>
            <person name="Wang G."/>
        </authorList>
    </citation>
    <scope>NUCLEOTIDE SEQUENCE [LARGE SCALE GENOMIC DNA]</scope>
    <source>
        <strain evidence="5 6">KCTC 22160</strain>
    </source>
</reference>
<keyword evidence="2" id="KW-0238">DNA-binding</keyword>
<organism evidence="5 6">
    <name type="scientific">Leptobacterium flavescens</name>
    <dbReference type="NCBI Taxonomy" id="472055"/>
    <lineage>
        <taxon>Bacteria</taxon>
        <taxon>Pseudomonadati</taxon>
        <taxon>Bacteroidota</taxon>
        <taxon>Flavobacteriia</taxon>
        <taxon>Flavobacteriales</taxon>
        <taxon>Flavobacteriaceae</taxon>
        <taxon>Leptobacterium</taxon>
    </lineage>
</organism>
<evidence type="ECO:0000256" key="3">
    <source>
        <dbReference type="ARBA" id="ARBA00023163"/>
    </source>
</evidence>
<dbReference type="RefSeq" id="WP_163605688.1">
    <property type="nucleotide sequence ID" value="NZ_JAABOO010000001.1"/>
</dbReference>
<keyword evidence="6" id="KW-1185">Reference proteome</keyword>
<comment type="caution">
    <text evidence="5">The sequence shown here is derived from an EMBL/GenBank/DDBJ whole genome shotgun (WGS) entry which is preliminary data.</text>
</comment>
<evidence type="ECO:0000259" key="4">
    <source>
        <dbReference type="PROSITE" id="PS50932"/>
    </source>
</evidence>
<protein>
    <submittedName>
        <fullName evidence="5">Substrate-binding domain-containing protein</fullName>
    </submittedName>
</protein>
<dbReference type="SUPFAM" id="SSF47413">
    <property type="entry name" value="lambda repressor-like DNA-binding domains"/>
    <property type="match status" value="1"/>
</dbReference>
<gene>
    <name evidence="5" type="ORF">GWK08_04420</name>
</gene>
<evidence type="ECO:0000313" key="5">
    <source>
        <dbReference type="EMBL" id="NER12674.1"/>
    </source>
</evidence>